<evidence type="ECO:0000259" key="1">
    <source>
        <dbReference type="SMART" id="SM01321"/>
    </source>
</evidence>
<dbReference type="AlphaFoldDB" id="A0A1F7II09"/>
<dbReference type="GO" id="GO:0003677">
    <property type="term" value="F:DNA binding"/>
    <property type="evidence" value="ECO:0007669"/>
    <property type="project" value="InterPro"/>
</dbReference>
<dbReference type="Proteomes" id="UP000179270">
    <property type="component" value="Unassembled WGS sequence"/>
</dbReference>
<dbReference type="InterPro" id="IPR002686">
    <property type="entry name" value="Transposase_17"/>
</dbReference>
<dbReference type="GO" id="GO:0004803">
    <property type="term" value="F:transposase activity"/>
    <property type="evidence" value="ECO:0007669"/>
    <property type="project" value="InterPro"/>
</dbReference>
<dbReference type="InterPro" id="IPR036515">
    <property type="entry name" value="Transposase_17_sf"/>
</dbReference>
<organism evidence="2 3">
    <name type="scientific">Candidatus Roizmanbacteria bacterium RIFCSPLOWO2_01_FULL_35_13</name>
    <dbReference type="NCBI Taxonomy" id="1802055"/>
    <lineage>
        <taxon>Bacteria</taxon>
        <taxon>Candidatus Roizmaniibacteriota</taxon>
    </lineage>
</organism>
<evidence type="ECO:0000313" key="3">
    <source>
        <dbReference type="Proteomes" id="UP000179270"/>
    </source>
</evidence>
<dbReference type="EMBL" id="MGAF01000001">
    <property type="protein sequence ID" value="OGK42963.1"/>
    <property type="molecule type" value="Genomic_DNA"/>
</dbReference>
<gene>
    <name evidence="2" type="ORF">A3A74_05850</name>
</gene>
<name>A0A1F7II09_9BACT</name>
<dbReference type="PANTHER" id="PTHR34322:SF2">
    <property type="entry name" value="TRANSPOSASE IS200-LIKE DOMAIN-CONTAINING PROTEIN"/>
    <property type="match status" value="1"/>
</dbReference>
<evidence type="ECO:0000313" key="2">
    <source>
        <dbReference type="EMBL" id="OGK42963.1"/>
    </source>
</evidence>
<comment type="caution">
    <text evidence="2">The sequence shown here is derived from an EMBL/GenBank/DDBJ whole genome shotgun (WGS) entry which is preliminary data.</text>
</comment>
<dbReference type="PANTHER" id="PTHR34322">
    <property type="entry name" value="TRANSPOSASE, Y1_TNP DOMAIN-CONTAINING"/>
    <property type="match status" value="1"/>
</dbReference>
<dbReference type="GO" id="GO:0006313">
    <property type="term" value="P:DNA transposition"/>
    <property type="evidence" value="ECO:0007669"/>
    <property type="project" value="InterPro"/>
</dbReference>
<dbReference type="SUPFAM" id="SSF143422">
    <property type="entry name" value="Transposase IS200-like"/>
    <property type="match status" value="1"/>
</dbReference>
<accession>A0A1F7II09</accession>
<sequence>MYFFLDLLKYYRSSKSIISHSSYKKMPTDLREFYDQQIIIKKYFLIDIYSFNIMPNHFHLLIKQNKDDGISHFMSYLVNSFTRFYNIKFDHGGSLFFKPFRAVHIQTEEQCKHVTRYIHLNRYSAGLIKEIEYIFSRSDSSLSHYMNIKKDKLIEKDFVLNLFGNDPLRYKKFMLDNADYQRSLERLKYVGKWF</sequence>
<proteinExistence type="predicted"/>
<dbReference type="Pfam" id="PF01797">
    <property type="entry name" value="Y1_Tnp"/>
    <property type="match status" value="1"/>
</dbReference>
<dbReference type="Gene3D" id="3.30.70.1290">
    <property type="entry name" value="Transposase IS200-like"/>
    <property type="match status" value="1"/>
</dbReference>
<dbReference type="SMART" id="SM01321">
    <property type="entry name" value="Y1_Tnp"/>
    <property type="match status" value="1"/>
</dbReference>
<feature type="domain" description="Transposase IS200-like" evidence="1">
    <location>
        <begin position="10"/>
        <end position="121"/>
    </location>
</feature>
<protein>
    <recommendedName>
        <fullName evidence="1">Transposase IS200-like domain-containing protein</fullName>
    </recommendedName>
</protein>
<reference evidence="2 3" key="1">
    <citation type="journal article" date="2016" name="Nat. Commun.">
        <title>Thousands of microbial genomes shed light on interconnected biogeochemical processes in an aquifer system.</title>
        <authorList>
            <person name="Anantharaman K."/>
            <person name="Brown C.T."/>
            <person name="Hug L.A."/>
            <person name="Sharon I."/>
            <person name="Castelle C.J."/>
            <person name="Probst A.J."/>
            <person name="Thomas B.C."/>
            <person name="Singh A."/>
            <person name="Wilkins M.J."/>
            <person name="Karaoz U."/>
            <person name="Brodie E.L."/>
            <person name="Williams K.H."/>
            <person name="Hubbard S.S."/>
            <person name="Banfield J.F."/>
        </authorList>
    </citation>
    <scope>NUCLEOTIDE SEQUENCE [LARGE SCALE GENOMIC DNA]</scope>
</reference>